<evidence type="ECO:0000256" key="1">
    <source>
        <dbReference type="SAM" id="Phobius"/>
    </source>
</evidence>
<comment type="caution">
    <text evidence="2">The sequence shown here is derived from an EMBL/GenBank/DDBJ whole genome shotgun (WGS) entry which is preliminary data.</text>
</comment>
<gene>
    <name evidence="2" type="ORF">DNM41_13710</name>
</gene>
<keyword evidence="1" id="KW-1133">Transmembrane helix</keyword>
<dbReference type="EMBL" id="AAHEBA010000012">
    <property type="protein sequence ID" value="EBV0635967.1"/>
    <property type="molecule type" value="Genomic_DNA"/>
</dbReference>
<dbReference type="AlphaFoldDB" id="A0A5I0D4V2"/>
<protein>
    <submittedName>
        <fullName evidence="2">Uncharacterized protein</fullName>
    </submittedName>
</protein>
<sequence>MEHPTKIKNNIIKNAITEWKDRYNSKDKKGRILMVVALIFFFFCALRVLAFIFGAFGDGLPGCNDRDLINKKLPTLVLSHLQKLGAQTYGASITISKPEESYYDGKAGIRQCTAVMTLKKGDNIEPIDIEYQIAWIDKKAGKYQYKILD</sequence>
<evidence type="ECO:0000313" key="2">
    <source>
        <dbReference type="EMBL" id="EBV0635967.1"/>
    </source>
</evidence>
<keyword evidence="1" id="KW-0812">Transmembrane</keyword>
<name>A0A5I0D4V2_SALET</name>
<proteinExistence type="predicted"/>
<reference evidence="2" key="1">
    <citation type="submission" date="2018-06" db="EMBL/GenBank/DDBJ databases">
        <authorList>
            <person name="Ashton P.M."/>
            <person name="Dallman T."/>
            <person name="Nair S."/>
            <person name="De Pinna E."/>
            <person name="Peters T."/>
            <person name="Grant K."/>
        </authorList>
    </citation>
    <scope>NUCLEOTIDE SEQUENCE</scope>
    <source>
        <strain evidence="2">458084</strain>
    </source>
</reference>
<feature type="transmembrane region" description="Helical" evidence="1">
    <location>
        <begin position="32"/>
        <end position="56"/>
    </location>
</feature>
<accession>A0A5I0D4V2</accession>
<keyword evidence="1" id="KW-0472">Membrane</keyword>
<organism evidence="2">
    <name type="scientific">Salmonella enterica subsp. enterica serovar Ouagadougou</name>
    <dbReference type="NCBI Taxonomy" id="2564899"/>
    <lineage>
        <taxon>Bacteria</taxon>
        <taxon>Pseudomonadati</taxon>
        <taxon>Pseudomonadota</taxon>
        <taxon>Gammaproteobacteria</taxon>
        <taxon>Enterobacterales</taxon>
        <taxon>Enterobacteriaceae</taxon>
        <taxon>Salmonella</taxon>
    </lineage>
</organism>